<evidence type="ECO:0000313" key="9">
    <source>
        <dbReference type="Proteomes" id="UP001049176"/>
    </source>
</evidence>
<keyword evidence="9" id="KW-1185">Reference proteome</keyword>
<dbReference type="RefSeq" id="XP_043015296.1">
    <property type="nucleotide sequence ID" value="XM_043146593.1"/>
</dbReference>
<dbReference type="PROSITE" id="PS50071">
    <property type="entry name" value="HOMEOBOX_2"/>
    <property type="match status" value="1"/>
</dbReference>
<evidence type="ECO:0000259" key="7">
    <source>
        <dbReference type="PROSITE" id="PS50071"/>
    </source>
</evidence>
<dbReference type="CDD" id="cd00086">
    <property type="entry name" value="homeodomain"/>
    <property type="match status" value="1"/>
</dbReference>
<name>A0A9P7V1W4_9AGAR</name>
<keyword evidence="2 4" id="KW-0371">Homeobox</keyword>
<dbReference type="PANTHER" id="PTHR24324:SF9">
    <property type="entry name" value="HOMEOBOX DOMAIN-CONTAINING PROTEIN"/>
    <property type="match status" value="1"/>
</dbReference>
<accession>A0A9P7V1W4</accession>
<dbReference type="GO" id="GO:0000981">
    <property type="term" value="F:DNA-binding transcription factor activity, RNA polymerase II-specific"/>
    <property type="evidence" value="ECO:0007669"/>
    <property type="project" value="InterPro"/>
</dbReference>
<feature type="region of interest" description="Disordered" evidence="6">
    <location>
        <begin position="66"/>
        <end position="108"/>
    </location>
</feature>
<dbReference type="Gene3D" id="1.10.10.60">
    <property type="entry name" value="Homeodomain-like"/>
    <property type="match status" value="1"/>
</dbReference>
<feature type="region of interest" description="Disordered" evidence="6">
    <location>
        <begin position="169"/>
        <end position="206"/>
    </location>
</feature>
<organism evidence="8 9">
    <name type="scientific">Marasmius oreades</name>
    <name type="common">fairy-ring Marasmius</name>
    <dbReference type="NCBI Taxonomy" id="181124"/>
    <lineage>
        <taxon>Eukaryota</taxon>
        <taxon>Fungi</taxon>
        <taxon>Dikarya</taxon>
        <taxon>Basidiomycota</taxon>
        <taxon>Agaricomycotina</taxon>
        <taxon>Agaricomycetes</taxon>
        <taxon>Agaricomycetidae</taxon>
        <taxon>Agaricales</taxon>
        <taxon>Marasmiineae</taxon>
        <taxon>Marasmiaceae</taxon>
        <taxon>Marasmius</taxon>
    </lineage>
</organism>
<dbReference type="InterPro" id="IPR009057">
    <property type="entry name" value="Homeodomain-like_sf"/>
</dbReference>
<gene>
    <name evidence="8" type="ORF">E1B28_000730</name>
</gene>
<evidence type="ECO:0000313" key="8">
    <source>
        <dbReference type="EMBL" id="KAG7098826.1"/>
    </source>
</evidence>
<feature type="compositionally biased region" description="Low complexity" evidence="6">
    <location>
        <begin position="66"/>
        <end position="83"/>
    </location>
</feature>
<dbReference type="OrthoDB" id="6159439at2759"/>
<dbReference type="GO" id="GO:0030154">
    <property type="term" value="P:cell differentiation"/>
    <property type="evidence" value="ECO:0007669"/>
    <property type="project" value="TreeGrafter"/>
</dbReference>
<feature type="region of interest" description="Disordered" evidence="6">
    <location>
        <begin position="277"/>
        <end position="337"/>
    </location>
</feature>
<dbReference type="GO" id="GO:0000978">
    <property type="term" value="F:RNA polymerase II cis-regulatory region sequence-specific DNA binding"/>
    <property type="evidence" value="ECO:0007669"/>
    <property type="project" value="TreeGrafter"/>
</dbReference>
<comment type="subcellular location">
    <subcellularLocation>
        <location evidence="4 5">Nucleus</location>
    </subcellularLocation>
</comment>
<dbReference type="Pfam" id="PF00046">
    <property type="entry name" value="Homeodomain"/>
    <property type="match status" value="1"/>
</dbReference>
<protein>
    <recommendedName>
        <fullName evidence="7">Homeobox domain-containing protein</fullName>
    </recommendedName>
</protein>
<evidence type="ECO:0000256" key="6">
    <source>
        <dbReference type="SAM" id="MobiDB-lite"/>
    </source>
</evidence>
<evidence type="ECO:0000256" key="2">
    <source>
        <dbReference type="ARBA" id="ARBA00023155"/>
    </source>
</evidence>
<dbReference type="SUPFAM" id="SSF46689">
    <property type="entry name" value="Homeodomain-like"/>
    <property type="match status" value="1"/>
</dbReference>
<evidence type="ECO:0000256" key="5">
    <source>
        <dbReference type="RuleBase" id="RU000682"/>
    </source>
</evidence>
<proteinExistence type="predicted"/>
<dbReference type="GeneID" id="66069806"/>
<dbReference type="PROSITE" id="PS00027">
    <property type="entry name" value="HOMEOBOX_1"/>
    <property type="match status" value="1"/>
</dbReference>
<dbReference type="KEGG" id="more:E1B28_000730"/>
<evidence type="ECO:0000256" key="4">
    <source>
        <dbReference type="PROSITE-ProRule" id="PRU00108"/>
    </source>
</evidence>
<dbReference type="InterPro" id="IPR017970">
    <property type="entry name" value="Homeobox_CS"/>
</dbReference>
<dbReference type="PANTHER" id="PTHR24324">
    <property type="entry name" value="HOMEOBOX PROTEIN HHEX"/>
    <property type="match status" value="1"/>
</dbReference>
<feature type="domain" description="Homeobox" evidence="7">
    <location>
        <begin position="197"/>
        <end position="257"/>
    </location>
</feature>
<keyword evidence="3 4" id="KW-0539">Nucleus</keyword>
<comment type="caution">
    <text evidence="8">The sequence shown here is derived from an EMBL/GenBank/DDBJ whole genome shotgun (WGS) entry which is preliminary data.</text>
</comment>
<feature type="DNA-binding region" description="Homeobox" evidence="4">
    <location>
        <begin position="199"/>
        <end position="258"/>
    </location>
</feature>
<dbReference type="Proteomes" id="UP001049176">
    <property type="component" value="Chromosome 1"/>
</dbReference>
<dbReference type="EMBL" id="CM032181">
    <property type="protein sequence ID" value="KAG7098826.1"/>
    <property type="molecule type" value="Genomic_DNA"/>
</dbReference>
<keyword evidence="1 4" id="KW-0238">DNA-binding</keyword>
<feature type="region of interest" description="Disordered" evidence="6">
    <location>
        <begin position="1"/>
        <end position="20"/>
    </location>
</feature>
<dbReference type="GO" id="GO:0005634">
    <property type="term" value="C:nucleus"/>
    <property type="evidence" value="ECO:0007669"/>
    <property type="project" value="UniProtKB-SubCell"/>
</dbReference>
<feature type="compositionally biased region" description="Polar residues" evidence="6">
    <location>
        <begin position="169"/>
        <end position="182"/>
    </location>
</feature>
<sequence length="337" mass="37139">MFTAPVSSYSNPYTQPRSSPNRCEYNPAIYSQWMHSGNAVATSPALTSFGYYETHADGRYATQEYYPTYPSSSRPSATSADTPVAGSRKLPPLNTSSPSGNRDERWNSTSYQQSAYGQVPGNADIRSSSASSYPNAYPYTSTTTSSSAFSYDVPLTDMRGQQIPQTFTPAQTTTSSQMSHPSYTPPPVSPTIGSEEPTIKKKRKRADAQQLKILNETYARTPFPSTEDRLALAKLLDMSARSVQIWFQNKRQSMRQTRQSSSNTLSHQGYALSAQPDLLGEDPIRSGYETSGGHAHVPRSQDPHLSPALSSSHRRHTTRPQESAVAIEGRKWPGRGY</sequence>
<dbReference type="InterPro" id="IPR051000">
    <property type="entry name" value="Homeobox_DNA-bind_prot"/>
</dbReference>
<dbReference type="SMART" id="SM00389">
    <property type="entry name" value="HOX"/>
    <property type="match status" value="1"/>
</dbReference>
<dbReference type="AlphaFoldDB" id="A0A9P7V1W4"/>
<reference evidence="8" key="1">
    <citation type="journal article" date="2021" name="Genome Biol. Evol.">
        <title>The assembled and annotated genome of the fairy-ring fungus Marasmius oreades.</title>
        <authorList>
            <person name="Hiltunen M."/>
            <person name="Ament-Velasquez S.L."/>
            <person name="Johannesson H."/>
        </authorList>
    </citation>
    <scope>NUCLEOTIDE SEQUENCE</scope>
    <source>
        <strain evidence="8">03SP1</strain>
    </source>
</reference>
<dbReference type="InterPro" id="IPR001356">
    <property type="entry name" value="HD"/>
</dbReference>
<evidence type="ECO:0000256" key="3">
    <source>
        <dbReference type="ARBA" id="ARBA00023242"/>
    </source>
</evidence>
<evidence type="ECO:0000256" key="1">
    <source>
        <dbReference type="ARBA" id="ARBA00023125"/>
    </source>
</evidence>